<gene>
    <name evidence="2" type="ORF">THAOC_14326</name>
</gene>
<dbReference type="AlphaFoldDB" id="K0T371"/>
<evidence type="ECO:0000256" key="1">
    <source>
        <dbReference type="SAM" id="MobiDB-lite"/>
    </source>
</evidence>
<feature type="compositionally biased region" description="Low complexity" evidence="1">
    <location>
        <begin position="30"/>
        <end position="44"/>
    </location>
</feature>
<protein>
    <submittedName>
        <fullName evidence="2">Uncharacterized protein</fullName>
    </submittedName>
</protein>
<feature type="region of interest" description="Disordered" evidence="1">
    <location>
        <begin position="24"/>
        <end position="44"/>
    </location>
</feature>
<organism evidence="2 3">
    <name type="scientific">Thalassiosira oceanica</name>
    <name type="common">Marine diatom</name>
    <dbReference type="NCBI Taxonomy" id="159749"/>
    <lineage>
        <taxon>Eukaryota</taxon>
        <taxon>Sar</taxon>
        <taxon>Stramenopiles</taxon>
        <taxon>Ochrophyta</taxon>
        <taxon>Bacillariophyta</taxon>
        <taxon>Coscinodiscophyceae</taxon>
        <taxon>Thalassiosirophycidae</taxon>
        <taxon>Thalassiosirales</taxon>
        <taxon>Thalassiosiraceae</taxon>
        <taxon>Thalassiosira</taxon>
    </lineage>
</organism>
<evidence type="ECO:0000313" key="2">
    <source>
        <dbReference type="EMBL" id="EJK64887.1"/>
    </source>
</evidence>
<dbReference type="Proteomes" id="UP000266841">
    <property type="component" value="Unassembled WGS sequence"/>
</dbReference>
<dbReference type="EMBL" id="AGNL01016721">
    <property type="protein sequence ID" value="EJK64887.1"/>
    <property type="molecule type" value="Genomic_DNA"/>
</dbReference>
<evidence type="ECO:0000313" key="3">
    <source>
        <dbReference type="Proteomes" id="UP000266841"/>
    </source>
</evidence>
<feature type="non-terminal residue" evidence="2">
    <location>
        <position position="1"/>
    </location>
</feature>
<proteinExistence type="predicted"/>
<sequence>GGSSSGWTASATYRGAELGRALDGRGSGGTASASTSTAASGSSAEGTDIYTFGEVSGGGSCVVGDGRCRMPLCVSDGVDSPANDRDFDEAWVRLDAVSVSCLCVGSSRMKSVNGNGGGSLDFLAREPLHAFLSGRDDAGNDGHSFVFRVEGLIFAASVHMVPKAVLTASTPSPMKQMREVGDNIPREPLSIQECLEQSPADGVLDNSGRIGGQLVRKRFQFRKRTSDAGLEMTLCHATEPSAMGFLGSASALQSIEVKTSVPLCEASGGRNALEAALAAIHGCGSSGGGILSEQQMTMAIAWFVLAERPNTAPLTTSGLDQPSLSPAHQLVVCVKLPLTCRSLSNHGYQRFFCHVSDLNASYIQGRETARSTQRKIKCSRSLFIPGMLIDRNLWTSPTIIPKQSSDCRKPSSEPADKVAEVREISPLPIIENETGVPSFTLSQIHWEICAVLREGCSSHLRPSLVRRVRKAKILGITFCRAHIECASCFRVLNTPWSESARMAALGYMRP</sequence>
<comment type="caution">
    <text evidence="2">The sequence shown here is derived from an EMBL/GenBank/DDBJ whole genome shotgun (WGS) entry which is preliminary data.</text>
</comment>
<reference evidence="2 3" key="1">
    <citation type="journal article" date="2012" name="Genome Biol.">
        <title>Genome and low-iron response of an oceanic diatom adapted to chronic iron limitation.</title>
        <authorList>
            <person name="Lommer M."/>
            <person name="Specht M."/>
            <person name="Roy A.S."/>
            <person name="Kraemer L."/>
            <person name="Andreson R."/>
            <person name="Gutowska M.A."/>
            <person name="Wolf J."/>
            <person name="Bergner S.V."/>
            <person name="Schilhabel M.B."/>
            <person name="Klostermeier U.C."/>
            <person name="Beiko R.G."/>
            <person name="Rosenstiel P."/>
            <person name="Hippler M."/>
            <person name="Laroche J."/>
        </authorList>
    </citation>
    <scope>NUCLEOTIDE SEQUENCE [LARGE SCALE GENOMIC DNA]</scope>
    <source>
        <strain evidence="2 3">CCMP1005</strain>
    </source>
</reference>
<keyword evidence="3" id="KW-1185">Reference proteome</keyword>
<name>K0T371_THAOC</name>
<accession>K0T371</accession>